<protein>
    <submittedName>
        <fullName evidence="1">Uncharacterized protein</fullName>
    </submittedName>
</protein>
<gene>
    <name evidence="1" type="ORF">P0O15_04540</name>
</gene>
<proteinExistence type="predicted"/>
<accession>A0ABT5X788</accession>
<dbReference type="EMBL" id="JARFPK010000012">
    <property type="protein sequence ID" value="MDF0590442.1"/>
    <property type="molecule type" value="Genomic_DNA"/>
</dbReference>
<evidence type="ECO:0000313" key="2">
    <source>
        <dbReference type="Proteomes" id="UP001220010"/>
    </source>
</evidence>
<organism evidence="1 2">
    <name type="scientific">Candidatus Methanocrinis natronophilus</name>
    <dbReference type="NCBI Taxonomy" id="3033396"/>
    <lineage>
        <taxon>Archaea</taxon>
        <taxon>Methanobacteriati</taxon>
        <taxon>Methanobacteriota</taxon>
        <taxon>Stenosarchaea group</taxon>
        <taxon>Methanomicrobia</taxon>
        <taxon>Methanotrichales</taxon>
        <taxon>Methanotrichaceae</taxon>
        <taxon>Methanocrinis</taxon>
    </lineage>
</organism>
<comment type="caution">
    <text evidence="1">The sequence shown here is derived from an EMBL/GenBank/DDBJ whole genome shotgun (WGS) entry which is preliminary data.</text>
</comment>
<reference evidence="1 2" key="1">
    <citation type="submission" date="2023-03" db="EMBL/GenBank/DDBJ databases">
        <title>WGS of Methanotrichaceae archaeon Mx.</title>
        <authorList>
            <person name="Sorokin D.Y."/>
            <person name="Merkel A.Y."/>
        </authorList>
    </citation>
    <scope>NUCLEOTIDE SEQUENCE [LARGE SCALE GENOMIC DNA]</scope>
    <source>
        <strain evidence="1 2">Mx</strain>
    </source>
</reference>
<dbReference type="Proteomes" id="UP001220010">
    <property type="component" value="Unassembled WGS sequence"/>
</dbReference>
<sequence>MKASLVVLGLIISISAMAVLAFGQVEFSFGEERAMERFERGIGGPWTGGDRYPGWQPFSFTKPEFSKMTTPVQKETDEPKLDLGGLALLGHVTIISGNLTVADSIEGGFTIPQRAGTYPIYGIVDEEEGLKALYIDLAADYKVA</sequence>
<name>A0ABT5X788_9EURY</name>
<evidence type="ECO:0000313" key="1">
    <source>
        <dbReference type="EMBL" id="MDF0590442.1"/>
    </source>
</evidence>
<keyword evidence="2" id="KW-1185">Reference proteome</keyword>